<dbReference type="Proteomes" id="UP001185092">
    <property type="component" value="Unassembled WGS sequence"/>
</dbReference>
<sequence>MLIIFEFIYFKLYKASKEEDKGLGELGSPEWKASFLFSMLTGINVMTVLFFCLRNNFISSGRYMNLNKMELWFIFIPWVFLPSLYFIRNKRYLKIENKFEELNNKHHLLCNVIYKSYWVITFVLLFVVLIA</sequence>
<proteinExistence type="predicted"/>
<organism evidence="2 3">
    <name type="scientific">Aureibacter tunicatorum</name>
    <dbReference type="NCBI Taxonomy" id="866807"/>
    <lineage>
        <taxon>Bacteria</taxon>
        <taxon>Pseudomonadati</taxon>
        <taxon>Bacteroidota</taxon>
        <taxon>Cytophagia</taxon>
        <taxon>Cytophagales</taxon>
        <taxon>Persicobacteraceae</taxon>
        <taxon>Aureibacter</taxon>
    </lineage>
</organism>
<protein>
    <submittedName>
        <fullName evidence="2">Uncharacterized protein</fullName>
    </submittedName>
</protein>
<evidence type="ECO:0000313" key="2">
    <source>
        <dbReference type="EMBL" id="MDR6239324.1"/>
    </source>
</evidence>
<keyword evidence="3" id="KW-1185">Reference proteome</keyword>
<accession>A0AAE3XNU7</accession>
<reference evidence="2" key="1">
    <citation type="submission" date="2023-07" db="EMBL/GenBank/DDBJ databases">
        <title>Genomic Encyclopedia of Type Strains, Phase IV (KMG-IV): sequencing the most valuable type-strain genomes for metagenomic binning, comparative biology and taxonomic classification.</title>
        <authorList>
            <person name="Goeker M."/>
        </authorList>
    </citation>
    <scope>NUCLEOTIDE SEQUENCE</scope>
    <source>
        <strain evidence="2">DSM 26174</strain>
    </source>
</reference>
<comment type="caution">
    <text evidence="2">The sequence shown here is derived from an EMBL/GenBank/DDBJ whole genome shotgun (WGS) entry which is preliminary data.</text>
</comment>
<feature type="transmembrane region" description="Helical" evidence="1">
    <location>
        <begin position="71"/>
        <end position="87"/>
    </location>
</feature>
<evidence type="ECO:0000256" key="1">
    <source>
        <dbReference type="SAM" id="Phobius"/>
    </source>
</evidence>
<gene>
    <name evidence="2" type="ORF">HNQ88_002361</name>
</gene>
<keyword evidence="1" id="KW-1133">Transmembrane helix</keyword>
<keyword evidence="1" id="KW-0812">Transmembrane</keyword>
<dbReference type="AlphaFoldDB" id="A0AAE3XNU7"/>
<keyword evidence="1" id="KW-0472">Membrane</keyword>
<name>A0AAE3XNU7_9BACT</name>
<feature type="transmembrane region" description="Helical" evidence="1">
    <location>
        <begin position="33"/>
        <end position="51"/>
    </location>
</feature>
<dbReference type="EMBL" id="JAVDQD010000002">
    <property type="protein sequence ID" value="MDR6239324.1"/>
    <property type="molecule type" value="Genomic_DNA"/>
</dbReference>
<feature type="transmembrane region" description="Helical" evidence="1">
    <location>
        <begin position="108"/>
        <end position="130"/>
    </location>
</feature>
<dbReference type="RefSeq" id="WP_338390271.1">
    <property type="nucleotide sequence ID" value="NZ_AP025305.1"/>
</dbReference>
<evidence type="ECO:0000313" key="3">
    <source>
        <dbReference type="Proteomes" id="UP001185092"/>
    </source>
</evidence>